<feature type="domain" description="DUF5935" evidence="7">
    <location>
        <begin position="1"/>
        <end position="193"/>
    </location>
</feature>
<feature type="transmembrane region" description="Helical" evidence="5">
    <location>
        <begin position="166"/>
        <end position="189"/>
    </location>
</feature>
<protein>
    <submittedName>
        <fullName evidence="8">O-glycosylation ligase, exosortase A system-associated</fullName>
    </submittedName>
</protein>
<feature type="transmembrane region" description="Helical" evidence="5">
    <location>
        <begin position="201"/>
        <end position="231"/>
    </location>
</feature>
<organism evidence="8 9">
    <name type="scientific">Sphingomonas morindae</name>
    <dbReference type="NCBI Taxonomy" id="1541170"/>
    <lineage>
        <taxon>Bacteria</taxon>
        <taxon>Pseudomonadati</taxon>
        <taxon>Pseudomonadota</taxon>
        <taxon>Alphaproteobacteria</taxon>
        <taxon>Sphingomonadales</taxon>
        <taxon>Sphingomonadaceae</taxon>
        <taxon>Sphingomonas</taxon>
    </lineage>
</organism>
<dbReference type="InterPro" id="IPR051533">
    <property type="entry name" value="WaaL-like"/>
</dbReference>
<feature type="transmembrane region" description="Helical" evidence="5">
    <location>
        <begin position="43"/>
        <end position="63"/>
    </location>
</feature>
<evidence type="ECO:0000256" key="3">
    <source>
        <dbReference type="ARBA" id="ARBA00022989"/>
    </source>
</evidence>
<evidence type="ECO:0000313" key="8">
    <source>
        <dbReference type="EMBL" id="USI73380.1"/>
    </source>
</evidence>
<dbReference type="InterPro" id="IPR007016">
    <property type="entry name" value="O-antigen_ligase-rel_domated"/>
</dbReference>
<evidence type="ECO:0000256" key="2">
    <source>
        <dbReference type="ARBA" id="ARBA00022692"/>
    </source>
</evidence>
<dbReference type="Pfam" id="PF04932">
    <property type="entry name" value="Wzy_C"/>
    <property type="match status" value="1"/>
</dbReference>
<proteinExistence type="predicted"/>
<keyword evidence="8" id="KW-0436">Ligase</keyword>
<feature type="transmembrane region" description="Helical" evidence="5">
    <location>
        <begin position="243"/>
        <end position="262"/>
    </location>
</feature>
<dbReference type="EMBL" id="CP084930">
    <property type="protein sequence ID" value="USI73380.1"/>
    <property type="molecule type" value="Genomic_DNA"/>
</dbReference>
<dbReference type="InterPro" id="IPR017528">
    <property type="entry name" value="CHP03097O-antigen_lig-rel"/>
</dbReference>
<keyword evidence="3 5" id="KW-1133">Transmembrane helix</keyword>
<keyword evidence="2 5" id="KW-0812">Transmembrane</keyword>
<comment type="subcellular location">
    <subcellularLocation>
        <location evidence="1">Membrane</location>
        <topology evidence="1">Multi-pass membrane protein</topology>
    </subcellularLocation>
</comment>
<evidence type="ECO:0000313" key="9">
    <source>
        <dbReference type="Proteomes" id="UP001056937"/>
    </source>
</evidence>
<feature type="transmembrane region" description="Helical" evidence="5">
    <location>
        <begin position="128"/>
        <end position="146"/>
    </location>
</feature>
<evidence type="ECO:0000259" key="7">
    <source>
        <dbReference type="Pfam" id="PF19358"/>
    </source>
</evidence>
<dbReference type="GO" id="GO:0016874">
    <property type="term" value="F:ligase activity"/>
    <property type="evidence" value="ECO:0007669"/>
    <property type="project" value="UniProtKB-KW"/>
</dbReference>
<reference evidence="8" key="1">
    <citation type="journal article" date="2022" name="Toxins">
        <title>Genomic Analysis of Sphingopyxis sp. USTB-05 for Biodegrading Cyanobacterial Hepatotoxins.</title>
        <authorList>
            <person name="Liu C."/>
            <person name="Xu Q."/>
            <person name="Zhao Z."/>
            <person name="Zhang H."/>
            <person name="Liu X."/>
            <person name="Yin C."/>
            <person name="Liu Y."/>
            <person name="Yan H."/>
        </authorList>
    </citation>
    <scope>NUCLEOTIDE SEQUENCE</scope>
    <source>
        <strain evidence="8">NBD5</strain>
    </source>
</reference>
<feature type="transmembrane region" description="Helical" evidence="5">
    <location>
        <begin position="392"/>
        <end position="415"/>
    </location>
</feature>
<dbReference type="InterPro" id="IPR045979">
    <property type="entry name" value="DUF5935"/>
</dbReference>
<evidence type="ECO:0000256" key="1">
    <source>
        <dbReference type="ARBA" id="ARBA00004141"/>
    </source>
</evidence>
<feature type="domain" description="O-antigen ligase-related" evidence="6">
    <location>
        <begin position="208"/>
        <end position="352"/>
    </location>
</feature>
<evidence type="ECO:0000256" key="4">
    <source>
        <dbReference type="ARBA" id="ARBA00023136"/>
    </source>
</evidence>
<sequence>MRDLFFVGFLAVFVLLGLRRPYLWVLGYVYVDIVSPQRLSYYLLNAVPISLIFFLLALGGWALRDEHDGLRLSGRQALMLMLLGWCGYTTLTADFPTEALEKWSWVWKALTFALFLPVTLRTRLRIEALLLFMVLSAASIIIVGGVKTLASGGGYGMLNLMVDNNAGLYEGSIISTVAVAIIPLILVLARFGTIFPRDARVTLFAAALIFACLLIPIGTQARTGLICIGLLAVLHLRDSRHRLLWMGGMAAAVAVAVPLLPASYTERMNTIQGYQADQSASTRLAVWRWTWDYVQDHPGGGGFNAYLQNRLTVRLKGTAEGDEVAHEKSRAYHSAYFEMLGEQGFFGFGLWLALQLAGLAQMELLRRRFLRSAAPDEAWIAPLAGALQQGHLIYLVGAGFVAIAFQPFVFMLIAAEIGLSQWARRTRPAGTARGFAAAPPVAPWIRPPRST</sequence>
<evidence type="ECO:0000259" key="6">
    <source>
        <dbReference type="Pfam" id="PF04932"/>
    </source>
</evidence>
<dbReference type="PANTHER" id="PTHR37422">
    <property type="entry name" value="TEICHURONIC ACID BIOSYNTHESIS PROTEIN TUAE"/>
    <property type="match status" value="1"/>
</dbReference>
<gene>
    <name evidence="8" type="ORF">LHA26_02535</name>
</gene>
<keyword evidence="4 5" id="KW-0472">Membrane</keyword>
<feature type="transmembrane region" description="Helical" evidence="5">
    <location>
        <begin position="75"/>
        <end position="93"/>
    </location>
</feature>
<name>A0ABY4X964_9SPHN</name>
<accession>A0ABY4X964</accession>
<keyword evidence="9" id="KW-1185">Reference proteome</keyword>
<feature type="transmembrane region" description="Helical" evidence="5">
    <location>
        <begin position="105"/>
        <end position="121"/>
    </location>
</feature>
<dbReference type="RefSeq" id="WP_252167190.1">
    <property type="nucleotide sequence ID" value="NZ_CP084930.1"/>
</dbReference>
<dbReference type="Proteomes" id="UP001056937">
    <property type="component" value="Chromosome 1"/>
</dbReference>
<dbReference type="PANTHER" id="PTHR37422:SF13">
    <property type="entry name" value="LIPOPOLYSACCHARIDE BIOSYNTHESIS PROTEIN PA4999-RELATED"/>
    <property type="match status" value="1"/>
</dbReference>
<dbReference type="NCBIfam" id="TIGR03097">
    <property type="entry name" value="PEP_O_lig_1"/>
    <property type="match status" value="1"/>
</dbReference>
<feature type="transmembrane region" description="Helical" evidence="5">
    <location>
        <begin position="344"/>
        <end position="362"/>
    </location>
</feature>
<dbReference type="Pfam" id="PF19358">
    <property type="entry name" value="DUF5935"/>
    <property type="match status" value="1"/>
</dbReference>
<evidence type="ECO:0000256" key="5">
    <source>
        <dbReference type="SAM" id="Phobius"/>
    </source>
</evidence>